<dbReference type="InterPro" id="IPR035979">
    <property type="entry name" value="RBD_domain_sf"/>
</dbReference>
<feature type="domain" description="RRM" evidence="5">
    <location>
        <begin position="399"/>
        <end position="477"/>
    </location>
</feature>
<feature type="region of interest" description="Disordered" evidence="4">
    <location>
        <begin position="122"/>
        <end position="230"/>
    </location>
</feature>
<evidence type="ECO:0000256" key="4">
    <source>
        <dbReference type="SAM" id="MobiDB-lite"/>
    </source>
</evidence>
<sequence>MHICRSYRILSIKHSIPTSYQSLPHQGQFYTTCTKSIWPIMLCLRRVAFRALSSSPSSSISIKARSITSLTYPLSISRTSNLQKAIFFPLQRRYATDEAVTQAEPEADGATEAQYGENSIAASADADADANTAEPATPHEEAAAQSAIESATESAPDQASSAGSQVADADANAPETATQHEEAAARPAIESALKYAPDQASSAGSQVADADANAPEPATQHQEAAAQSAIESALEYAPDQASSAGSQVADAARTATETVKDVAESLAASAGFEPQASQAGSYTEGREDNEVESSKTVYVGNLYFDVRSDDLKQEFSRAGEIVSATVIKDSRGLSKGFGYVDFATSEAAAEAISLFHLRNFEGRTLTVQYPSSQRSHGRGFKNGRGGAGLHNMPNHLPTKTLFIGNISFDMSDRDLNDLFREVKNVVDVRVAIDRRTGQPRGFAHADFIDVQSAERAADELRGKVVCGRPLRVDYSMSTGRAGNTARGLATGVNDV</sequence>
<dbReference type="PANTHER" id="PTHR23236:SF119">
    <property type="entry name" value="NUCLEAR RNA-BINDING PROTEIN SART-3"/>
    <property type="match status" value="1"/>
</dbReference>
<feature type="compositionally biased region" description="Low complexity" evidence="4">
    <location>
        <begin position="122"/>
        <end position="136"/>
    </location>
</feature>
<dbReference type="EMBL" id="JBEFKJ010000042">
    <property type="protein sequence ID" value="KAL2037239.1"/>
    <property type="molecule type" value="Genomic_DNA"/>
</dbReference>
<name>A0ABR3ZVP1_9LECA</name>
<dbReference type="PROSITE" id="PS50102">
    <property type="entry name" value="RRM"/>
    <property type="match status" value="2"/>
</dbReference>
<feature type="domain" description="RRM" evidence="5">
    <location>
        <begin position="295"/>
        <end position="372"/>
    </location>
</feature>
<organism evidence="6 7">
    <name type="scientific">Stereocaulon virgatum</name>
    <dbReference type="NCBI Taxonomy" id="373712"/>
    <lineage>
        <taxon>Eukaryota</taxon>
        <taxon>Fungi</taxon>
        <taxon>Dikarya</taxon>
        <taxon>Ascomycota</taxon>
        <taxon>Pezizomycotina</taxon>
        <taxon>Lecanoromycetes</taxon>
        <taxon>OSLEUM clade</taxon>
        <taxon>Lecanoromycetidae</taxon>
        <taxon>Lecanorales</taxon>
        <taxon>Lecanorineae</taxon>
        <taxon>Stereocaulaceae</taxon>
        <taxon>Stereocaulon</taxon>
    </lineage>
</organism>
<dbReference type="InterPro" id="IPR012677">
    <property type="entry name" value="Nucleotide-bd_a/b_plait_sf"/>
</dbReference>
<evidence type="ECO:0000313" key="7">
    <source>
        <dbReference type="Proteomes" id="UP001590950"/>
    </source>
</evidence>
<dbReference type="Pfam" id="PF00076">
    <property type="entry name" value="RRM_1"/>
    <property type="match status" value="2"/>
</dbReference>
<dbReference type="Proteomes" id="UP001590950">
    <property type="component" value="Unassembled WGS sequence"/>
</dbReference>
<keyword evidence="7" id="KW-1185">Reference proteome</keyword>
<feature type="compositionally biased region" description="Low complexity" evidence="4">
    <location>
        <begin position="143"/>
        <end position="155"/>
    </location>
</feature>
<keyword evidence="1" id="KW-0677">Repeat</keyword>
<comment type="caution">
    <text evidence="6">The sequence shown here is derived from an EMBL/GenBank/DDBJ whole genome shotgun (WGS) entry which is preliminary data.</text>
</comment>
<evidence type="ECO:0000256" key="2">
    <source>
        <dbReference type="ARBA" id="ARBA00022884"/>
    </source>
</evidence>
<dbReference type="Gene3D" id="3.30.70.330">
    <property type="match status" value="2"/>
</dbReference>
<dbReference type="CDD" id="cd00590">
    <property type="entry name" value="RRM_SF"/>
    <property type="match status" value="1"/>
</dbReference>
<dbReference type="SMART" id="SM00360">
    <property type="entry name" value="RRM"/>
    <property type="match status" value="2"/>
</dbReference>
<dbReference type="PANTHER" id="PTHR23236">
    <property type="entry name" value="EUKARYOTIC TRANSLATION INITIATION FACTOR 4B/4H"/>
    <property type="match status" value="1"/>
</dbReference>
<protein>
    <recommendedName>
        <fullName evidence="5">RRM domain-containing protein</fullName>
    </recommendedName>
</protein>
<gene>
    <name evidence="6" type="ORF">N7G274_009928</name>
</gene>
<keyword evidence="2 3" id="KW-0694">RNA-binding</keyword>
<reference evidence="6 7" key="1">
    <citation type="submission" date="2024-09" db="EMBL/GenBank/DDBJ databases">
        <title>Rethinking Asexuality: The Enigmatic Case of Functional Sexual Genes in Lepraria (Stereocaulaceae).</title>
        <authorList>
            <person name="Doellman M."/>
            <person name="Sun Y."/>
            <person name="Barcenas-Pena A."/>
            <person name="Lumbsch H.T."/>
            <person name="Grewe F."/>
        </authorList>
    </citation>
    <scope>NUCLEOTIDE SEQUENCE [LARGE SCALE GENOMIC DNA]</scope>
    <source>
        <strain evidence="6 7">Mercado 3170</strain>
    </source>
</reference>
<accession>A0ABR3ZVP1</accession>
<evidence type="ECO:0000256" key="1">
    <source>
        <dbReference type="ARBA" id="ARBA00022737"/>
    </source>
</evidence>
<dbReference type="InterPro" id="IPR000504">
    <property type="entry name" value="RRM_dom"/>
</dbReference>
<evidence type="ECO:0000259" key="5">
    <source>
        <dbReference type="PROSITE" id="PS50102"/>
    </source>
</evidence>
<evidence type="ECO:0000313" key="6">
    <source>
        <dbReference type="EMBL" id="KAL2037239.1"/>
    </source>
</evidence>
<evidence type="ECO:0000256" key="3">
    <source>
        <dbReference type="PROSITE-ProRule" id="PRU00176"/>
    </source>
</evidence>
<proteinExistence type="predicted"/>
<dbReference type="SUPFAM" id="SSF54928">
    <property type="entry name" value="RNA-binding domain, RBD"/>
    <property type="match status" value="2"/>
</dbReference>